<dbReference type="Proteomes" id="UP000799291">
    <property type="component" value="Unassembled WGS sequence"/>
</dbReference>
<gene>
    <name evidence="1" type="ORF">K458DRAFT_313075</name>
</gene>
<feature type="non-terminal residue" evidence="1">
    <location>
        <position position="1"/>
    </location>
</feature>
<evidence type="ECO:0000313" key="2">
    <source>
        <dbReference type="Proteomes" id="UP000799291"/>
    </source>
</evidence>
<protein>
    <submittedName>
        <fullName evidence="1">Uncharacterized protein</fullName>
    </submittedName>
</protein>
<accession>A0A6G1INN7</accession>
<sequence>ARGLNLLKVLGYRLYKDLIYIIKQINLGYAVIISIKVFNVKSSSTSLNSSIIKPTLPKLLLSYLYYY</sequence>
<proteinExistence type="predicted"/>
<reference evidence="1" key="1">
    <citation type="journal article" date="2020" name="Stud. Mycol.">
        <title>101 Dothideomycetes genomes: a test case for predicting lifestyles and emergence of pathogens.</title>
        <authorList>
            <person name="Haridas S."/>
            <person name="Albert R."/>
            <person name="Binder M."/>
            <person name="Bloem J."/>
            <person name="Labutti K."/>
            <person name="Salamov A."/>
            <person name="Andreopoulos B."/>
            <person name="Baker S."/>
            <person name="Barry K."/>
            <person name="Bills G."/>
            <person name="Bluhm B."/>
            <person name="Cannon C."/>
            <person name="Castanera R."/>
            <person name="Culley D."/>
            <person name="Daum C."/>
            <person name="Ezra D."/>
            <person name="Gonzalez J."/>
            <person name="Henrissat B."/>
            <person name="Kuo A."/>
            <person name="Liang C."/>
            <person name="Lipzen A."/>
            <person name="Lutzoni F."/>
            <person name="Magnuson J."/>
            <person name="Mondo S."/>
            <person name="Nolan M."/>
            <person name="Ohm R."/>
            <person name="Pangilinan J."/>
            <person name="Park H.-J."/>
            <person name="Ramirez L."/>
            <person name="Alfaro M."/>
            <person name="Sun H."/>
            <person name="Tritt A."/>
            <person name="Yoshinaga Y."/>
            <person name="Zwiers L.-H."/>
            <person name="Turgeon B."/>
            <person name="Goodwin S."/>
            <person name="Spatafora J."/>
            <person name="Crous P."/>
            <person name="Grigoriev I."/>
        </authorList>
    </citation>
    <scope>NUCLEOTIDE SEQUENCE</scope>
    <source>
        <strain evidence="1">CBS 122367</strain>
    </source>
</reference>
<keyword evidence="2" id="KW-1185">Reference proteome</keyword>
<dbReference type="AlphaFoldDB" id="A0A6G1INN7"/>
<name>A0A6G1INN7_9PLEO</name>
<dbReference type="EMBL" id="MU005600">
    <property type="protein sequence ID" value="KAF2679857.1"/>
    <property type="molecule type" value="Genomic_DNA"/>
</dbReference>
<evidence type="ECO:0000313" key="1">
    <source>
        <dbReference type="EMBL" id="KAF2679857.1"/>
    </source>
</evidence>
<organism evidence="1 2">
    <name type="scientific">Lentithecium fluviatile CBS 122367</name>
    <dbReference type="NCBI Taxonomy" id="1168545"/>
    <lineage>
        <taxon>Eukaryota</taxon>
        <taxon>Fungi</taxon>
        <taxon>Dikarya</taxon>
        <taxon>Ascomycota</taxon>
        <taxon>Pezizomycotina</taxon>
        <taxon>Dothideomycetes</taxon>
        <taxon>Pleosporomycetidae</taxon>
        <taxon>Pleosporales</taxon>
        <taxon>Massarineae</taxon>
        <taxon>Lentitheciaceae</taxon>
        <taxon>Lentithecium</taxon>
    </lineage>
</organism>